<dbReference type="SMART" id="SM00382">
    <property type="entry name" value="AAA"/>
    <property type="match status" value="1"/>
</dbReference>
<keyword evidence="7" id="KW-1278">Translocase</keyword>
<dbReference type="InterPro" id="IPR039421">
    <property type="entry name" value="Type_1_exporter"/>
</dbReference>
<evidence type="ECO:0000313" key="14">
    <source>
        <dbReference type="EMBL" id="MDT0616892.1"/>
    </source>
</evidence>
<dbReference type="InterPro" id="IPR036640">
    <property type="entry name" value="ABC1_TM_sf"/>
</dbReference>
<dbReference type="PROSITE" id="PS50893">
    <property type="entry name" value="ABC_TRANSPORTER_2"/>
    <property type="match status" value="1"/>
</dbReference>
<dbReference type="InterPro" id="IPR011527">
    <property type="entry name" value="ABC1_TM_dom"/>
</dbReference>
<keyword evidence="5" id="KW-0547">Nucleotide-binding</keyword>
<feature type="domain" description="ABC transmembrane type-1" evidence="13">
    <location>
        <begin position="32"/>
        <end position="314"/>
    </location>
</feature>
<evidence type="ECO:0000256" key="10">
    <source>
        <dbReference type="ARBA" id="ARBA00023136"/>
    </source>
</evidence>
<feature type="domain" description="ABC transporter" evidence="12">
    <location>
        <begin position="347"/>
        <end position="583"/>
    </location>
</feature>
<dbReference type="SUPFAM" id="SSF52540">
    <property type="entry name" value="P-loop containing nucleoside triphosphate hydrolases"/>
    <property type="match status" value="1"/>
</dbReference>
<evidence type="ECO:0000259" key="12">
    <source>
        <dbReference type="PROSITE" id="PS50893"/>
    </source>
</evidence>
<protein>
    <submittedName>
        <fullName evidence="14">Lipid A export permease/ATP-binding protein MsbA</fullName>
    </submittedName>
</protein>
<accession>A0ABU3B4Z6</accession>
<evidence type="ECO:0000256" key="8">
    <source>
        <dbReference type="ARBA" id="ARBA00022989"/>
    </source>
</evidence>
<keyword evidence="2" id="KW-0813">Transport</keyword>
<dbReference type="PANTHER" id="PTHR43394">
    <property type="entry name" value="ATP-DEPENDENT PERMEASE MDL1, MITOCHONDRIAL"/>
    <property type="match status" value="1"/>
</dbReference>
<sequence length="589" mass="65686">MSGTPKIETRYLTSEVYPRLLRYSLRYWHWLILAGVGMALFAAADTALIYILKPLLDGSIVDRDPFLIRWMPVFLLLLFLARGTAGFFARYGMEWVANQVIYLMRADVFDQFLRLPVAYFDVNASGKMTAKLTYYTAQIRQASTSAITIVVQDSLRVVGFIGLMFYLNWMLALLTLTVGPAIMGIMRLVSHRFRRYSMRIQSSMGDLTHISEEVLTGQRVVKVFGGEEYEREHFAEANERNRRMSMRMATTQAASVPVIQLIAAIAVSLVVWFAINERGGGVMSPGDLAAFFGAMMALMGPIKRLTNVNAVIQQGVAAAGAIFELLDESGEDSGGERPLAERARGDLDMTSVWFRYPGTRRDVLRDIDLTVGAGQTVAFVGRSGSGKSTLLSLLPRFYDPTQGVIRLDGVPLQEYRRRDLRDQVSLVDQNVVLFNDTVARNIAYGSLAEHDREDVISAARRAHAAEFIEGLPDGYDTEVGQNGIMLSGGQRQRLAIARALLKDAPVLILDEATSSLDTESERAIQQGLEALMANRTTLVIAHRLSTIRDADLIVVMHDGAIVERGRHDDLMARDGHYRMLHDMQFRDES</sequence>
<name>A0ABU3B4Z6_9GAMM</name>
<dbReference type="PANTHER" id="PTHR43394:SF1">
    <property type="entry name" value="ATP-BINDING CASSETTE SUB-FAMILY B MEMBER 10, MITOCHONDRIAL"/>
    <property type="match status" value="1"/>
</dbReference>
<evidence type="ECO:0000256" key="5">
    <source>
        <dbReference type="ARBA" id="ARBA00022741"/>
    </source>
</evidence>
<gene>
    <name evidence="14" type="primary">msbA</name>
    <name evidence="14" type="ORF">RM531_00250</name>
</gene>
<dbReference type="Gene3D" id="3.40.50.300">
    <property type="entry name" value="P-loop containing nucleotide triphosphate hydrolases"/>
    <property type="match status" value="1"/>
</dbReference>
<dbReference type="Pfam" id="PF00005">
    <property type="entry name" value="ABC_tran"/>
    <property type="match status" value="1"/>
</dbReference>
<keyword evidence="8 11" id="KW-1133">Transmembrane helix</keyword>
<feature type="transmembrane region" description="Helical" evidence="11">
    <location>
        <begin position="73"/>
        <end position="93"/>
    </location>
</feature>
<evidence type="ECO:0000256" key="7">
    <source>
        <dbReference type="ARBA" id="ARBA00022967"/>
    </source>
</evidence>
<evidence type="ECO:0000313" key="15">
    <source>
        <dbReference type="Proteomes" id="UP001259982"/>
    </source>
</evidence>
<dbReference type="EMBL" id="JAVRHY010000001">
    <property type="protein sequence ID" value="MDT0616892.1"/>
    <property type="molecule type" value="Genomic_DNA"/>
</dbReference>
<dbReference type="InterPro" id="IPR027417">
    <property type="entry name" value="P-loop_NTPase"/>
</dbReference>
<dbReference type="PROSITE" id="PS50929">
    <property type="entry name" value="ABC_TM1F"/>
    <property type="match status" value="1"/>
</dbReference>
<evidence type="ECO:0000256" key="6">
    <source>
        <dbReference type="ARBA" id="ARBA00022840"/>
    </source>
</evidence>
<reference evidence="14 15" key="1">
    <citation type="submission" date="2023-09" db="EMBL/GenBank/DDBJ databases">
        <authorList>
            <person name="Rey-Velasco X."/>
        </authorList>
    </citation>
    <scope>NUCLEOTIDE SEQUENCE [LARGE SCALE GENOMIC DNA]</scope>
    <source>
        <strain evidence="14 15">P385</strain>
    </source>
</reference>
<keyword evidence="3" id="KW-1003">Cell membrane</keyword>
<dbReference type="CDD" id="cd18552">
    <property type="entry name" value="ABC_6TM_MsbA_like"/>
    <property type="match status" value="1"/>
</dbReference>
<dbReference type="PROSITE" id="PS00211">
    <property type="entry name" value="ABC_TRANSPORTER_1"/>
    <property type="match status" value="1"/>
</dbReference>
<evidence type="ECO:0000259" key="13">
    <source>
        <dbReference type="PROSITE" id="PS50929"/>
    </source>
</evidence>
<dbReference type="NCBIfam" id="TIGR02203">
    <property type="entry name" value="MsbA_lipidA"/>
    <property type="match status" value="1"/>
</dbReference>
<keyword evidence="6" id="KW-0067">ATP-binding</keyword>
<dbReference type="InterPro" id="IPR003439">
    <property type="entry name" value="ABC_transporter-like_ATP-bd"/>
</dbReference>
<dbReference type="InterPro" id="IPR003593">
    <property type="entry name" value="AAA+_ATPase"/>
</dbReference>
<feature type="transmembrane region" description="Helical" evidence="11">
    <location>
        <begin position="166"/>
        <end position="189"/>
    </location>
</feature>
<comment type="caution">
    <text evidence="14">The sequence shown here is derived from an EMBL/GenBank/DDBJ whole genome shotgun (WGS) entry which is preliminary data.</text>
</comment>
<evidence type="ECO:0000256" key="3">
    <source>
        <dbReference type="ARBA" id="ARBA00022475"/>
    </source>
</evidence>
<feature type="transmembrane region" description="Helical" evidence="11">
    <location>
        <begin position="253"/>
        <end position="275"/>
    </location>
</feature>
<dbReference type="RefSeq" id="WP_311656400.1">
    <property type="nucleotide sequence ID" value="NZ_JAVRHY010000001.1"/>
</dbReference>
<evidence type="ECO:0000256" key="9">
    <source>
        <dbReference type="ARBA" id="ARBA00023055"/>
    </source>
</evidence>
<keyword evidence="15" id="KW-1185">Reference proteome</keyword>
<keyword evidence="9" id="KW-0445">Lipid transport</keyword>
<dbReference type="Pfam" id="PF00664">
    <property type="entry name" value="ABC_membrane"/>
    <property type="match status" value="1"/>
</dbReference>
<keyword evidence="10 11" id="KW-0472">Membrane</keyword>
<comment type="subcellular location">
    <subcellularLocation>
        <location evidence="1">Cell membrane</location>
        <topology evidence="1">Multi-pass membrane protein</topology>
    </subcellularLocation>
</comment>
<evidence type="ECO:0000256" key="11">
    <source>
        <dbReference type="SAM" id="Phobius"/>
    </source>
</evidence>
<organism evidence="14 15">
    <name type="scientific">Spectribacter acetivorans</name>
    <dbReference type="NCBI Taxonomy" id="3075603"/>
    <lineage>
        <taxon>Bacteria</taxon>
        <taxon>Pseudomonadati</taxon>
        <taxon>Pseudomonadota</taxon>
        <taxon>Gammaproteobacteria</taxon>
        <taxon>Salinisphaerales</taxon>
        <taxon>Salinisphaeraceae</taxon>
        <taxon>Spectribacter</taxon>
    </lineage>
</organism>
<evidence type="ECO:0000256" key="4">
    <source>
        <dbReference type="ARBA" id="ARBA00022692"/>
    </source>
</evidence>
<evidence type="ECO:0000256" key="2">
    <source>
        <dbReference type="ARBA" id="ARBA00022448"/>
    </source>
</evidence>
<dbReference type="InterPro" id="IPR011917">
    <property type="entry name" value="ABC_transpr_lipidA"/>
</dbReference>
<dbReference type="SUPFAM" id="SSF90123">
    <property type="entry name" value="ABC transporter transmembrane region"/>
    <property type="match status" value="1"/>
</dbReference>
<keyword evidence="4 11" id="KW-0812">Transmembrane</keyword>
<proteinExistence type="predicted"/>
<feature type="transmembrane region" description="Helical" evidence="11">
    <location>
        <begin position="27"/>
        <end position="52"/>
    </location>
</feature>
<dbReference type="Gene3D" id="1.20.1560.10">
    <property type="entry name" value="ABC transporter type 1, transmembrane domain"/>
    <property type="match status" value="1"/>
</dbReference>
<dbReference type="Proteomes" id="UP001259982">
    <property type="component" value="Unassembled WGS sequence"/>
</dbReference>
<evidence type="ECO:0000256" key="1">
    <source>
        <dbReference type="ARBA" id="ARBA00004651"/>
    </source>
</evidence>
<dbReference type="InterPro" id="IPR017871">
    <property type="entry name" value="ABC_transporter-like_CS"/>
</dbReference>